<dbReference type="PANTHER" id="PTHR11232">
    <property type="entry name" value="PHOSPHOTYROSINE INTERACTION DOMAIN-CONTAINING FAMILY MEMBER"/>
    <property type="match status" value="1"/>
</dbReference>
<dbReference type="Proteomes" id="UP000606786">
    <property type="component" value="Unassembled WGS sequence"/>
</dbReference>
<evidence type="ECO:0000313" key="4">
    <source>
        <dbReference type="Proteomes" id="UP000606786"/>
    </source>
</evidence>
<dbReference type="InterPro" id="IPR006020">
    <property type="entry name" value="PTB/PI_dom"/>
</dbReference>
<keyword evidence="4" id="KW-1185">Reference proteome</keyword>
<reference evidence="2" key="3">
    <citation type="submission" date="2020-11" db="EMBL/GenBank/DDBJ databases">
        <authorList>
            <person name="Whitehead M."/>
        </authorList>
    </citation>
    <scope>NUCLEOTIDE SEQUENCE</scope>
    <source>
        <strain evidence="2">EGII</strain>
    </source>
</reference>
<dbReference type="SMART" id="SM00462">
    <property type="entry name" value="PTB"/>
    <property type="match status" value="1"/>
</dbReference>
<dbReference type="PROSITE" id="PS01179">
    <property type="entry name" value="PID"/>
    <property type="match status" value="1"/>
</dbReference>
<feature type="domain" description="PID" evidence="1">
    <location>
        <begin position="21"/>
        <end position="146"/>
    </location>
</feature>
<dbReference type="AlphaFoldDB" id="W8ASX4"/>
<dbReference type="SUPFAM" id="SSF50729">
    <property type="entry name" value="PH domain-like"/>
    <property type="match status" value="1"/>
</dbReference>
<protein>
    <submittedName>
        <fullName evidence="2">(Mediterranean fruit fly) hypothetical protein</fullName>
    </submittedName>
    <submittedName>
        <fullName evidence="3">Low density lipoprotein receptor adapter protein 1</fullName>
    </submittedName>
</protein>
<dbReference type="InterPro" id="IPR051133">
    <property type="entry name" value="Adapter_Engulfment-Domain"/>
</dbReference>
<evidence type="ECO:0000259" key="1">
    <source>
        <dbReference type="PROSITE" id="PS01179"/>
    </source>
</evidence>
<sequence>MANTAKKELEESYVTLADLPITFQVKYLGTEISNGLWGIKFTRRPVETLVKAAKSSTLKTPLPLCNLTVSLEGVKVVITSPETDKRSWTYPIHTISYAVQDLIYTRVFAMIVVKDVGQLNPCDMHAFVCDSRSTARRITFALSAAFKDFSRRVKQFDEQSTKHRITEYRQKFAIDLRTPEEQQADASEETEA</sequence>
<reference evidence="3" key="1">
    <citation type="submission" date="2013-07" db="EMBL/GenBank/DDBJ databases">
        <authorList>
            <person name="Geib S."/>
        </authorList>
    </citation>
    <scope>NUCLEOTIDE SEQUENCE</scope>
</reference>
<proteinExistence type="evidence at transcript level"/>
<dbReference type="EMBL" id="GAMC01018777">
    <property type="protein sequence ID" value="JAB87778.1"/>
    <property type="molecule type" value="mRNA"/>
</dbReference>
<name>W8ASX4_CERCA</name>
<keyword evidence="3" id="KW-0675">Receptor</keyword>
<accession>W8ASX4</accession>
<dbReference type="OrthoDB" id="9994289at2759"/>
<evidence type="ECO:0000313" key="3">
    <source>
        <dbReference type="EMBL" id="JAB87778.1"/>
    </source>
</evidence>
<dbReference type="PANTHER" id="PTHR11232:SF57">
    <property type="entry name" value="RE46159P"/>
    <property type="match status" value="1"/>
</dbReference>
<dbReference type="EMBL" id="GAMC01018776">
    <property type="protein sequence ID" value="JAB87779.1"/>
    <property type="molecule type" value="mRNA"/>
</dbReference>
<reference evidence="3" key="2">
    <citation type="journal article" date="2014" name="BMC Genomics">
        <title>A genomic perspective to assessing quality of mass-reared SIT flies used in Mediterranean fruit fly (Ceratitis capitata) eradication in California.</title>
        <authorList>
            <person name="Calla B."/>
            <person name="Hall B."/>
            <person name="Hou S."/>
            <person name="Geib S.M."/>
        </authorList>
    </citation>
    <scope>NUCLEOTIDE SEQUENCE</scope>
</reference>
<dbReference type="EMBL" id="CAJHJT010000034">
    <property type="protein sequence ID" value="CAD7004075.1"/>
    <property type="molecule type" value="Genomic_DNA"/>
</dbReference>
<dbReference type="InterPro" id="IPR011993">
    <property type="entry name" value="PH-like_dom_sf"/>
</dbReference>
<evidence type="ECO:0000313" key="2">
    <source>
        <dbReference type="EMBL" id="CAD7004075.1"/>
    </source>
</evidence>
<dbReference type="Pfam" id="PF14719">
    <property type="entry name" value="PID_2"/>
    <property type="match status" value="1"/>
</dbReference>
<dbReference type="Gene3D" id="2.30.29.30">
    <property type="entry name" value="Pleckstrin-homology domain (PH domain)/Phosphotyrosine-binding domain (PTB)"/>
    <property type="match status" value="1"/>
</dbReference>
<organism evidence="3">
    <name type="scientific">Ceratitis capitata</name>
    <name type="common">Mediterranean fruit fly</name>
    <name type="synonym">Tephritis capitata</name>
    <dbReference type="NCBI Taxonomy" id="7213"/>
    <lineage>
        <taxon>Eukaryota</taxon>
        <taxon>Metazoa</taxon>
        <taxon>Ecdysozoa</taxon>
        <taxon>Arthropoda</taxon>
        <taxon>Hexapoda</taxon>
        <taxon>Insecta</taxon>
        <taxon>Pterygota</taxon>
        <taxon>Neoptera</taxon>
        <taxon>Endopterygota</taxon>
        <taxon>Diptera</taxon>
        <taxon>Brachycera</taxon>
        <taxon>Muscomorpha</taxon>
        <taxon>Tephritoidea</taxon>
        <taxon>Tephritidae</taxon>
        <taxon>Ceratitis</taxon>
        <taxon>Ceratitis</taxon>
    </lineage>
</organism>
<keyword evidence="3" id="KW-0449">Lipoprotein</keyword>
<dbReference type="EMBL" id="GAMC01018778">
    <property type="protein sequence ID" value="JAB87777.1"/>
    <property type="molecule type" value="mRNA"/>
</dbReference>
<gene>
    <name evidence="3" type="primary">ARH</name>
    <name evidence="2" type="ORF">CCAP1982_LOCUS12500</name>
</gene>